<dbReference type="AlphaFoldDB" id="A0A848EAH0"/>
<dbReference type="InterPro" id="IPR050486">
    <property type="entry name" value="Mannose-1P_guanyltransferase"/>
</dbReference>
<dbReference type="SUPFAM" id="SSF53448">
    <property type="entry name" value="Nucleotide-diphospho-sugar transferases"/>
    <property type="match status" value="1"/>
</dbReference>
<dbReference type="EMBL" id="JABBKX010000002">
    <property type="protein sequence ID" value="NMJ41494.1"/>
    <property type="molecule type" value="Genomic_DNA"/>
</dbReference>
<reference evidence="2 3" key="1">
    <citation type="submission" date="2020-03" db="EMBL/GenBank/DDBJ databases">
        <authorList>
            <person name="Sun Q."/>
        </authorList>
    </citation>
    <scope>NUCLEOTIDE SEQUENCE [LARGE SCALE GENOMIC DNA]</scope>
    <source>
        <strain evidence="2 3">JC162</strain>
    </source>
</reference>
<keyword evidence="2" id="KW-0808">Transferase</keyword>
<comment type="caution">
    <text evidence="2">The sequence shown here is derived from an EMBL/GenBank/DDBJ whole genome shotgun (WGS) entry which is preliminary data.</text>
</comment>
<protein>
    <submittedName>
        <fullName evidence="2">NTP transferase domain-containing protein</fullName>
    </submittedName>
</protein>
<proteinExistence type="predicted"/>
<accession>A0A848EAH0</accession>
<feature type="domain" description="Nucleotidyl transferase" evidence="1">
    <location>
        <begin position="7"/>
        <end position="230"/>
    </location>
</feature>
<dbReference type="InterPro" id="IPR005835">
    <property type="entry name" value="NTP_transferase_dom"/>
</dbReference>
<evidence type="ECO:0000313" key="3">
    <source>
        <dbReference type="Proteomes" id="UP000548582"/>
    </source>
</evidence>
<dbReference type="InterPro" id="IPR029044">
    <property type="entry name" value="Nucleotide-diphossugar_trans"/>
</dbReference>
<evidence type="ECO:0000259" key="1">
    <source>
        <dbReference type="Pfam" id="PF00483"/>
    </source>
</evidence>
<name>A0A848EAH0_9PROT</name>
<evidence type="ECO:0000313" key="2">
    <source>
        <dbReference type="EMBL" id="NMJ41494.1"/>
    </source>
</evidence>
<dbReference type="RefSeq" id="WP_170053682.1">
    <property type="nucleotide sequence ID" value="NZ_JABBKX010000002.1"/>
</dbReference>
<keyword evidence="3" id="KW-1185">Reference proteome</keyword>
<dbReference type="Pfam" id="PF00483">
    <property type="entry name" value="NTP_transferase"/>
    <property type="match status" value="1"/>
</dbReference>
<sequence>MTGSTEALVMAGGKGTRLLPYTAVLPKPLLPVGDAPVLERLLRQLRTAGLRRLSLAVHHHRQLIEAYFGDGGALGLDITYVVEDRPLGTCGAVSLVLDGMTEDFLLLNADLVTDLDFAALRAHHRARDADLTMAVQARRVTQEFGVVELDPQGAVTALREKPSTLHHLVMGAYVLRRDAVRRFLLPGQRIDMPDLVTALLAGGFRVEALVTDGLWLDIGRPDDYARAQALAAAGAA</sequence>
<dbReference type="PANTHER" id="PTHR22572">
    <property type="entry name" value="SUGAR-1-PHOSPHATE GUANYL TRANSFERASE"/>
    <property type="match status" value="1"/>
</dbReference>
<dbReference type="GO" id="GO:0016740">
    <property type="term" value="F:transferase activity"/>
    <property type="evidence" value="ECO:0007669"/>
    <property type="project" value="UniProtKB-KW"/>
</dbReference>
<dbReference type="Gene3D" id="3.90.550.10">
    <property type="entry name" value="Spore Coat Polysaccharide Biosynthesis Protein SpsA, Chain A"/>
    <property type="match status" value="1"/>
</dbReference>
<organism evidence="2 3">
    <name type="scientific">Neoroseomonas marina</name>
    <dbReference type="NCBI Taxonomy" id="1232220"/>
    <lineage>
        <taxon>Bacteria</taxon>
        <taxon>Pseudomonadati</taxon>
        <taxon>Pseudomonadota</taxon>
        <taxon>Alphaproteobacteria</taxon>
        <taxon>Acetobacterales</taxon>
        <taxon>Acetobacteraceae</taxon>
        <taxon>Neoroseomonas</taxon>
    </lineage>
</organism>
<gene>
    <name evidence="2" type="ORF">GWK16_09600</name>
</gene>
<dbReference type="Proteomes" id="UP000548582">
    <property type="component" value="Unassembled WGS sequence"/>
</dbReference>